<feature type="chain" id="PRO_5012531295" description="Gylcosyl hydrolase 115 C-terminal domain-containing protein" evidence="2">
    <location>
        <begin position="20"/>
        <end position="775"/>
    </location>
</feature>
<evidence type="ECO:0000313" key="5">
    <source>
        <dbReference type="Proteomes" id="UP000195386"/>
    </source>
</evidence>
<organism evidence="4 5">
    <name type="scientific">Bacteroides clarus</name>
    <dbReference type="NCBI Taxonomy" id="626929"/>
    <lineage>
        <taxon>Bacteria</taxon>
        <taxon>Pseudomonadati</taxon>
        <taxon>Bacteroidota</taxon>
        <taxon>Bacteroidia</taxon>
        <taxon>Bacteroidales</taxon>
        <taxon>Bacteroidaceae</taxon>
        <taxon>Bacteroides</taxon>
    </lineage>
</organism>
<dbReference type="Gene3D" id="3.30.379.10">
    <property type="entry name" value="Chitobiase/beta-hexosaminidase domain 2-like"/>
    <property type="match status" value="1"/>
</dbReference>
<evidence type="ECO:0000256" key="1">
    <source>
        <dbReference type="ARBA" id="ARBA00022801"/>
    </source>
</evidence>
<dbReference type="Gene3D" id="3.20.20.520">
    <property type="entry name" value="Glycosyl hydrolase family 115"/>
    <property type="match status" value="1"/>
</dbReference>
<keyword evidence="1" id="KW-0378">Hydrolase</keyword>
<evidence type="ECO:0000259" key="3">
    <source>
        <dbReference type="Pfam" id="PF17829"/>
    </source>
</evidence>
<keyword evidence="2" id="KW-0732">Signal</keyword>
<dbReference type="PANTHER" id="PTHR37842:SF2">
    <property type="entry name" value="GYLCOSYL HYDROLASE 115 C-TERMINAL DOMAIN-CONTAINING PROTEIN"/>
    <property type="match status" value="1"/>
</dbReference>
<dbReference type="EMBL" id="NFII01000004">
    <property type="protein sequence ID" value="OUO01716.1"/>
    <property type="molecule type" value="Genomic_DNA"/>
</dbReference>
<dbReference type="AlphaFoldDB" id="A0A1Y3YV51"/>
<dbReference type="Gene3D" id="2.60.120.1620">
    <property type="match status" value="1"/>
</dbReference>
<protein>
    <recommendedName>
        <fullName evidence="3">Gylcosyl hydrolase 115 C-terminal domain-containing protein</fullName>
    </recommendedName>
</protein>
<comment type="caution">
    <text evidence="4">The sequence shown here is derived from an EMBL/GenBank/DDBJ whole genome shotgun (WGS) entry which is preliminary data.</text>
</comment>
<name>A0A1Y3YV51_9BACE</name>
<accession>A0A1Y3YV51</accession>
<reference evidence="5" key="1">
    <citation type="submission" date="2017-04" db="EMBL/GenBank/DDBJ databases">
        <title>Function of individual gut microbiota members based on whole genome sequencing of pure cultures obtained from chicken caecum.</title>
        <authorList>
            <person name="Medvecky M."/>
            <person name="Cejkova D."/>
            <person name="Polansky O."/>
            <person name="Karasova D."/>
            <person name="Kubasova T."/>
            <person name="Cizek A."/>
            <person name="Rychlik I."/>
        </authorList>
    </citation>
    <scope>NUCLEOTIDE SEQUENCE [LARGE SCALE GENOMIC DNA]</scope>
    <source>
        <strain evidence="5">An43</strain>
    </source>
</reference>
<dbReference type="Pfam" id="PF17829">
    <property type="entry name" value="GH115_C"/>
    <property type="match status" value="1"/>
</dbReference>
<dbReference type="InterPro" id="IPR029018">
    <property type="entry name" value="Hex-like_dom2"/>
</dbReference>
<gene>
    <name evidence="4" type="ORF">B5F97_05665</name>
</gene>
<proteinExistence type="predicted"/>
<dbReference type="Proteomes" id="UP000195386">
    <property type="component" value="Unassembled WGS sequence"/>
</dbReference>
<evidence type="ECO:0000313" key="4">
    <source>
        <dbReference type="EMBL" id="OUO01716.1"/>
    </source>
</evidence>
<dbReference type="InterPro" id="IPR031924">
    <property type="entry name" value="GH115"/>
</dbReference>
<dbReference type="PANTHER" id="PTHR37842">
    <property type="match status" value="1"/>
</dbReference>
<dbReference type="InterPro" id="IPR041437">
    <property type="entry name" value="GH115_C"/>
</dbReference>
<dbReference type="RefSeq" id="WP_087425697.1">
    <property type="nucleotide sequence ID" value="NZ_CATZGC010000003.1"/>
</dbReference>
<dbReference type="GO" id="GO:0016787">
    <property type="term" value="F:hydrolase activity"/>
    <property type="evidence" value="ECO:0007669"/>
    <property type="project" value="UniProtKB-KW"/>
</dbReference>
<dbReference type="Pfam" id="PF15979">
    <property type="entry name" value="Glyco_hydro_115"/>
    <property type="match status" value="1"/>
</dbReference>
<dbReference type="InterPro" id="IPR042301">
    <property type="entry name" value="GH115_sf"/>
</dbReference>
<sequence>MKKQVLSVFFLFVSQICWAQFKLFSGTPVTITCDISEKQVVNTALDLFSRDCQTVFSAPLQRSKKGNIIIGTAGKSSLLERYIDDVAVLKGKKQAFLLKVLPDNRLLIVGSDKHGTAYGIMELSRLIGVSPWEWWADVTPKKRNSFELPLGYEMLQFPSVEYRGVFINDEDWGLMPWSGNTYEPTTVKGEIGPRTNARVFELLLRLRANTYWPAMHECTQPFFLTKGNREVAAKYGIYIGGSHCEPMACSTAGEWPKRGKGDYNYVSNKEAVYKFWEERVKEVAEQEILYTIGMRGIHDGQMQGAKTAEEQKTVLERVLKDQRALLRKYANKDIEAVPQVFIPYKEVLYAYNAGLKVPEDVTLMWCDDNYGYIRHFPDKVEQERKGGNGVYYHVSYWGRPHDYLWLGTFSPALLYQQMKLAYDRGIQKIWILNVGDIKPAEYQIELFMDMAWDMEQVKKGGITAHLDNFLRREFGDKIGSHLVPIMLEHYRLAYIRKPEFMGNTRVEEKSPVYKVVKDLPWSEMEINQRLIAYSNLSDMVDAIGRTIPTNRENAYFELVKYPVQAATQMNRKLLSAQLARHGKAEWAQSDAAYDSITVLTQQYNALEDGKWKGLMDFQPRKLPVFMRVAKTIAVDSMLVERLATYKWNAMEYTFGEPIPCEGLGYEGKAAAIRKGTALSFEFEDWQSDSIEVDIRLLPNHPIEDEKLRFALSVDEVEKIISYATQGRSEEWKMNVLRNQAIRKVTFPIRKNGKHLLSIKALDEGVVLDQIRLYSN</sequence>
<dbReference type="SUPFAM" id="SSF55545">
    <property type="entry name" value="beta-N-acetylhexosaminidase-like domain"/>
    <property type="match status" value="1"/>
</dbReference>
<evidence type="ECO:0000256" key="2">
    <source>
        <dbReference type="SAM" id="SignalP"/>
    </source>
</evidence>
<dbReference type="GO" id="GO:0005975">
    <property type="term" value="P:carbohydrate metabolic process"/>
    <property type="evidence" value="ECO:0007669"/>
    <property type="project" value="UniProtKB-ARBA"/>
</dbReference>
<feature type="signal peptide" evidence="2">
    <location>
        <begin position="1"/>
        <end position="19"/>
    </location>
</feature>
<feature type="domain" description="Gylcosyl hydrolase 115 C-terminal" evidence="3">
    <location>
        <begin position="672"/>
        <end position="772"/>
    </location>
</feature>
<dbReference type="Gene3D" id="1.20.58.2150">
    <property type="match status" value="1"/>
</dbReference>